<organism evidence="1">
    <name type="scientific">marine sediment metagenome</name>
    <dbReference type="NCBI Taxonomy" id="412755"/>
    <lineage>
        <taxon>unclassified sequences</taxon>
        <taxon>metagenomes</taxon>
        <taxon>ecological metagenomes</taxon>
    </lineage>
</organism>
<name>X1RXS2_9ZZZZ</name>
<proteinExistence type="predicted"/>
<protein>
    <submittedName>
        <fullName evidence="1">Uncharacterized protein</fullName>
    </submittedName>
</protein>
<comment type="caution">
    <text evidence="1">The sequence shown here is derived from an EMBL/GenBank/DDBJ whole genome shotgun (WGS) entry which is preliminary data.</text>
</comment>
<evidence type="ECO:0000313" key="1">
    <source>
        <dbReference type="EMBL" id="GAI67980.1"/>
    </source>
</evidence>
<sequence length="37" mass="4343">IIIGMIIYFITAYFNKLFSDEERAMINSAIGKNLWVF</sequence>
<gene>
    <name evidence="1" type="ORF">S06H3_65365</name>
</gene>
<dbReference type="AlphaFoldDB" id="X1RXS2"/>
<reference evidence="1" key="1">
    <citation type="journal article" date="2014" name="Front. Microbiol.">
        <title>High frequency of phylogenetically diverse reductive dehalogenase-homologous genes in deep subseafloor sedimentary metagenomes.</title>
        <authorList>
            <person name="Kawai M."/>
            <person name="Futagami T."/>
            <person name="Toyoda A."/>
            <person name="Takaki Y."/>
            <person name="Nishi S."/>
            <person name="Hori S."/>
            <person name="Arai W."/>
            <person name="Tsubouchi T."/>
            <person name="Morono Y."/>
            <person name="Uchiyama I."/>
            <person name="Ito T."/>
            <person name="Fujiyama A."/>
            <person name="Inagaki F."/>
            <person name="Takami H."/>
        </authorList>
    </citation>
    <scope>NUCLEOTIDE SEQUENCE</scope>
    <source>
        <strain evidence="1">Expedition CK06-06</strain>
    </source>
</reference>
<feature type="non-terminal residue" evidence="1">
    <location>
        <position position="1"/>
    </location>
</feature>
<dbReference type="EMBL" id="BARV01043987">
    <property type="protein sequence ID" value="GAI67980.1"/>
    <property type="molecule type" value="Genomic_DNA"/>
</dbReference>
<accession>X1RXS2</accession>